<dbReference type="EMBL" id="JAVAMP010000001">
    <property type="protein sequence ID" value="MDP5272664.1"/>
    <property type="molecule type" value="Genomic_DNA"/>
</dbReference>
<keyword evidence="2" id="KW-1185">Reference proteome</keyword>
<comment type="caution">
    <text evidence="1">The sequence shown here is derived from an EMBL/GenBank/DDBJ whole genome shotgun (WGS) entry which is preliminary data.</text>
</comment>
<name>A0ABT9ITI5_9BACL</name>
<organism evidence="1 2">
    <name type="scientific">Chengkuizengella axinellae</name>
    <dbReference type="NCBI Taxonomy" id="3064388"/>
    <lineage>
        <taxon>Bacteria</taxon>
        <taxon>Bacillati</taxon>
        <taxon>Bacillota</taxon>
        <taxon>Bacilli</taxon>
        <taxon>Bacillales</taxon>
        <taxon>Paenibacillaceae</taxon>
        <taxon>Chengkuizengella</taxon>
    </lineage>
</organism>
<dbReference type="RefSeq" id="WP_305989975.1">
    <property type="nucleotide sequence ID" value="NZ_JAVAMP010000001.1"/>
</dbReference>
<sequence>MGLKDEPFVVIDTVSVVGNIYGSGGDLIFLEPNDPTTVATVDVCVKQPEKTQVCIDSMVQFAVGGTGGVGSDVTFQVLYEIHRNGDVIARINDEMDFELAGGRGQTNFPNFPVVDNDPIGGINTYDLVCTRDTTNENAVAVINAASRSLKATVITL</sequence>
<evidence type="ECO:0000313" key="1">
    <source>
        <dbReference type="EMBL" id="MDP5272664.1"/>
    </source>
</evidence>
<gene>
    <name evidence="1" type="ORF">Q5Y73_00950</name>
</gene>
<dbReference type="Proteomes" id="UP001231941">
    <property type="component" value="Unassembled WGS sequence"/>
</dbReference>
<reference evidence="1 2" key="1">
    <citation type="submission" date="2023-08" db="EMBL/GenBank/DDBJ databases">
        <authorList>
            <person name="Park J.-S."/>
        </authorList>
    </citation>
    <scope>NUCLEOTIDE SEQUENCE [LARGE SCALE GENOMIC DNA]</scope>
    <source>
        <strain evidence="1 2">2205SS18-9</strain>
    </source>
</reference>
<accession>A0ABT9ITI5</accession>
<evidence type="ECO:0000313" key="2">
    <source>
        <dbReference type="Proteomes" id="UP001231941"/>
    </source>
</evidence>
<protein>
    <submittedName>
        <fullName evidence="1">Uncharacterized protein</fullName>
    </submittedName>
</protein>
<proteinExistence type="predicted"/>